<comment type="caution">
    <text evidence="2">The sequence shown here is derived from an EMBL/GenBank/DDBJ whole genome shotgun (WGS) entry which is preliminary data.</text>
</comment>
<proteinExistence type="predicted"/>
<dbReference type="AlphaFoldDB" id="A0AAD5VZF3"/>
<protein>
    <submittedName>
        <fullName evidence="2">Uncharacterized protein</fullName>
    </submittedName>
</protein>
<sequence length="177" mass="19853">MLNAQLPPTVTVVTLCSWILFEARKSLKDDITLVSFFSEMTRLDSKYSNYDFSKPHDLLLYLAEIGKCLVYRKSFEPDPDSFLRTVRSAMNDVPDFCSLVREELESVHKHMLLVSTMHPEEAAKSLEEVLSEMLIRLKSGAEEALSRDDSKSNQGNDGMGGIPEAVEGDSSQLESSQ</sequence>
<evidence type="ECO:0000256" key="1">
    <source>
        <dbReference type="SAM" id="MobiDB-lite"/>
    </source>
</evidence>
<evidence type="ECO:0000313" key="3">
    <source>
        <dbReference type="Proteomes" id="UP001213000"/>
    </source>
</evidence>
<dbReference type="EMBL" id="JANIEX010000071">
    <property type="protein sequence ID" value="KAJ3574348.1"/>
    <property type="molecule type" value="Genomic_DNA"/>
</dbReference>
<feature type="region of interest" description="Disordered" evidence="1">
    <location>
        <begin position="141"/>
        <end position="177"/>
    </location>
</feature>
<dbReference type="Proteomes" id="UP001213000">
    <property type="component" value="Unassembled WGS sequence"/>
</dbReference>
<organism evidence="2 3">
    <name type="scientific">Leucocoprinus birnbaumii</name>
    <dbReference type="NCBI Taxonomy" id="56174"/>
    <lineage>
        <taxon>Eukaryota</taxon>
        <taxon>Fungi</taxon>
        <taxon>Dikarya</taxon>
        <taxon>Basidiomycota</taxon>
        <taxon>Agaricomycotina</taxon>
        <taxon>Agaricomycetes</taxon>
        <taxon>Agaricomycetidae</taxon>
        <taxon>Agaricales</taxon>
        <taxon>Agaricineae</taxon>
        <taxon>Agaricaceae</taxon>
        <taxon>Leucocoprinus</taxon>
    </lineage>
</organism>
<name>A0AAD5VZF3_9AGAR</name>
<reference evidence="2" key="1">
    <citation type="submission" date="2022-07" db="EMBL/GenBank/DDBJ databases">
        <title>Genome Sequence of Leucocoprinus birnbaumii.</title>
        <authorList>
            <person name="Buettner E."/>
        </authorList>
    </citation>
    <scope>NUCLEOTIDE SEQUENCE</scope>
    <source>
        <strain evidence="2">VT141</strain>
    </source>
</reference>
<feature type="compositionally biased region" description="Basic and acidic residues" evidence="1">
    <location>
        <begin position="141"/>
        <end position="151"/>
    </location>
</feature>
<keyword evidence="3" id="KW-1185">Reference proteome</keyword>
<accession>A0AAD5VZF3</accession>
<evidence type="ECO:0000313" key="2">
    <source>
        <dbReference type="EMBL" id="KAJ3574348.1"/>
    </source>
</evidence>
<gene>
    <name evidence="2" type="ORF">NP233_g1833</name>
</gene>